<keyword evidence="5" id="KW-1185">Reference proteome</keyword>
<dbReference type="RefSeq" id="WP_147166843.1">
    <property type="nucleotide sequence ID" value="NZ_VOOR01000012.1"/>
</dbReference>
<dbReference type="PANTHER" id="PTHR43685">
    <property type="entry name" value="GLYCOSYLTRANSFERASE"/>
    <property type="match status" value="1"/>
</dbReference>
<reference evidence="4 5" key="1">
    <citation type="submission" date="2019-08" db="EMBL/GenBank/DDBJ databases">
        <title>Genome of Phaeodactylibacter luteus.</title>
        <authorList>
            <person name="Bowman J.P."/>
        </authorList>
    </citation>
    <scope>NUCLEOTIDE SEQUENCE [LARGE SCALE GENOMIC DNA]</scope>
    <source>
        <strain evidence="4 5">KCTC 42180</strain>
    </source>
</reference>
<dbReference type="SUPFAM" id="SSF53448">
    <property type="entry name" value="Nucleotide-diphospho-sugar transferases"/>
    <property type="match status" value="1"/>
</dbReference>
<feature type="domain" description="Glycosyltransferase 2-like" evidence="2">
    <location>
        <begin position="9"/>
        <end position="112"/>
    </location>
</feature>
<dbReference type="Gene3D" id="3.90.550.10">
    <property type="entry name" value="Spore Coat Polysaccharide Biosynthesis Protein SpsA, Chain A"/>
    <property type="match status" value="1"/>
</dbReference>
<keyword evidence="1 4" id="KW-0808">Transferase</keyword>
<dbReference type="CDD" id="cd06420">
    <property type="entry name" value="GT2_Chondriotin_Pol_N"/>
    <property type="match status" value="1"/>
</dbReference>
<evidence type="ECO:0000259" key="3">
    <source>
        <dbReference type="Pfam" id="PF02709"/>
    </source>
</evidence>
<protein>
    <submittedName>
        <fullName evidence="4">Glycosyltransferase</fullName>
    </submittedName>
</protein>
<name>A0A5C6RQB2_9BACT</name>
<evidence type="ECO:0000256" key="1">
    <source>
        <dbReference type="ARBA" id="ARBA00022679"/>
    </source>
</evidence>
<dbReference type="Proteomes" id="UP000321580">
    <property type="component" value="Unassembled WGS sequence"/>
</dbReference>
<organism evidence="4 5">
    <name type="scientific">Phaeodactylibacter luteus</name>
    <dbReference type="NCBI Taxonomy" id="1564516"/>
    <lineage>
        <taxon>Bacteria</taxon>
        <taxon>Pseudomonadati</taxon>
        <taxon>Bacteroidota</taxon>
        <taxon>Saprospiria</taxon>
        <taxon>Saprospirales</taxon>
        <taxon>Haliscomenobacteraceae</taxon>
        <taxon>Phaeodactylibacter</taxon>
    </lineage>
</organism>
<evidence type="ECO:0000313" key="4">
    <source>
        <dbReference type="EMBL" id="TXB64144.1"/>
    </source>
</evidence>
<sequence length="276" mass="31313">MNTMALRFSVIISTYNQPEWLHKVLCGYEHQTYPHFEILVADDGSGPETKAVVEAHQSRGKNRIRHVWHEDNGFQKTAILNKATVAAAFEYLLFTDGDCIPRADFLATHAHFAKPGYFLSGGYCKLPMQLSKAITEEDIAAQRCFSPSWLKERGLKNRSALRKLRAKGWKAALLDWATPTNASFNGCNTSVWKADVMAVNGADERMQYGGEDRELGERLFNYGIQSRQIRHRAVLAHLDHARGYATQESIDRNEAIRKETRKNRTVRTAYGIEPAR</sequence>
<accession>A0A5C6RQB2</accession>
<evidence type="ECO:0000313" key="5">
    <source>
        <dbReference type="Proteomes" id="UP000321580"/>
    </source>
</evidence>
<dbReference type="InterPro" id="IPR050834">
    <property type="entry name" value="Glycosyltransf_2"/>
</dbReference>
<gene>
    <name evidence="4" type="ORF">FRY97_07575</name>
</gene>
<dbReference type="Pfam" id="PF02709">
    <property type="entry name" value="Glyco_transf_7C"/>
    <property type="match status" value="1"/>
</dbReference>
<comment type="caution">
    <text evidence="4">The sequence shown here is derived from an EMBL/GenBank/DDBJ whole genome shotgun (WGS) entry which is preliminary data.</text>
</comment>
<dbReference type="AlphaFoldDB" id="A0A5C6RQB2"/>
<dbReference type="InterPro" id="IPR027791">
    <property type="entry name" value="Galactosyl_T_C"/>
</dbReference>
<dbReference type="Pfam" id="PF00535">
    <property type="entry name" value="Glycos_transf_2"/>
    <property type="match status" value="1"/>
</dbReference>
<feature type="domain" description="Galactosyltransferase C-terminal" evidence="3">
    <location>
        <begin position="182"/>
        <end position="231"/>
    </location>
</feature>
<evidence type="ECO:0000259" key="2">
    <source>
        <dbReference type="Pfam" id="PF00535"/>
    </source>
</evidence>
<proteinExistence type="predicted"/>
<dbReference type="InterPro" id="IPR029044">
    <property type="entry name" value="Nucleotide-diphossugar_trans"/>
</dbReference>
<dbReference type="EMBL" id="VOOR01000012">
    <property type="protein sequence ID" value="TXB64144.1"/>
    <property type="molecule type" value="Genomic_DNA"/>
</dbReference>
<dbReference type="GO" id="GO:0016740">
    <property type="term" value="F:transferase activity"/>
    <property type="evidence" value="ECO:0007669"/>
    <property type="project" value="UniProtKB-KW"/>
</dbReference>
<dbReference type="OrthoDB" id="9801954at2"/>
<dbReference type="PANTHER" id="PTHR43685:SF3">
    <property type="entry name" value="SLR2126 PROTEIN"/>
    <property type="match status" value="1"/>
</dbReference>
<dbReference type="InterPro" id="IPR001173">
    <property type="entry name" value="Glyco_trans_2-like"/>
</dbReference>